<gene>
    <name evidence="2" type="ORF">E6C64_15595</name>
</gene>
<proteinExistence type="predicted"/>
<evidence type="ECO:0000256" key="1">
    <source>
        <dbReference type="SAM" id="MobiDB-lite"/>
    </source>
</evidence>
<evidence type="ECO:0000313" key="3">
    <source>
        <dbReference type="Proteomes" id="UP000309133"/>
    </source>
</evidence>
<dbReference type="Proteomes" id="UP000309133">
    <property type="component" value="Unassembled WGS sequence"/>
</dbReference>
<name>A0A4S4FIB3_9MICO</name>
<dbReference type="EMBL" id="SSSM01000005">
    <property type="protein sequence ID" value="THG30060.1"/>
    <property type="molecule type" value="Genomic_DNA"/>
</dbReference>
<comment type="caution">
    <text evidence="2">The sequence shown here is derived from an EMBL/GenBank/DDBJ whole genome shotgun (WGS) entry which is preliminary data.</text>
</comment>
<accession>A0A4S4FIB3</accession>
<dbReference type="AlphaFoldDB" id="A0A4S4FIB3"/>
<organism evidence="2 3">
    <name type="scientific">Naasia lichenicola</name>
    <dbReference type="NCBI Taxonomy" id="2565933"/>
    <lineage>
        <taxon>Bacteria</taxon>
        <taxon>Bacillati</taxon>
        <taxon>Actinomycetota</taxon>
        <taxon>Actinomycetes</taxon>
        <taxon>Micrococcales</taxon>
        <taxon>Microbacteriaceae</taxon>
        <taxon>Naasia</taxon>
    </lineage>
</organism>
<feature type="region of interest" description="Disordered" evidence="1">
    <location>
        <begin position="1"/>
        <end position="20"/>
    </location>
</feature>
<dbReference type="OrthoDB" id="280176at2"/>
<sequence>MFSSRTADPAGTPAGPAGAATRDADAAFLSRLRARIVPKAIGAEGVFAYARPFAAGLVTVLCVDHPESVETLTDRSVAGADLDFLFEIGIANTMRESVDVDREISPGVRVFAGDSLFSASQAIQMEQVVSRRFGSAPLGVAFALPHRHLMLAHRLSDSDSIVAVTRLARLLAIHSAEAPGGSLSPLVYFWRDGVIETAGRPSLDGSMEMNGAREFSKALEEASGR</sequence>
<evidence type="ECO:0000313" key="2">
    <source>
        <dbReference type="EMBL" id="THG30060.1"/>
    </source>
</evidence>
<keyword evidence="3" id="KW-1185">Reference proteome</keyword>
<protein>
    <submittedName>
        <fullName evidence="2">Uncharacterized protein</fullName>
    </submittedName>
</protein>
<dbReference type="RefSeq" id="WP_136428438.1">
    <property type="nucleotide sequence ID" value="NZ_SSSM01000005.1"/>
</dbReference>
<reference evidence="2 3" key="1">
    <citation type="submission" date="2019-04" db="EMBL/GenBank/DDBJ databases">
        <authorList>
            <person name="Jiang L."/>
        </authorList>
    </citation>
    <scope>NUCLEOTIDE SEQUENCE [LARGE SCALE GENOMIC DNA]</scope>
    <source>
        <strain evidence="2 3">YIM 131853</strain>
    </source>
</reference>